<dbReference type="AlphaFoldDB" id="A0A934M8H4"/>
<evidence type="ECO:0000313" key="12">
    <source>
        <dbReference type="Proteomes" id="UP000602087"/>
    </source>
</evidence>
<dbReference type="FunFam" id="3.40.50.300:FF:000522">
    <property type="entry name" value="Gluconokinase"/>
    <property type="match status" value="1"/>
</dbReference>
<dbReference type="InterPro" id="IPR006001">
    <property type="entry name" value="Therm_gnt_kin"/>
</dbReference>
<evidence type="ECO:0000256" key="3">
    <source>
        <dbReference type="ARBA" id="ARBA00012054"/>
    </source>
</evidence>
<dbReference type="CDD" id="cd02021">
    <property type="entry name" value="GntK"/>
    <property type="match status" value="1"/>
</dbReference>
<evidence type="ECO:0000256" key="7">
    <source>
        <dbReference type="ARBA" id="ARBA00022840"/>
    </source>
</evidence>
<dbReference type="SUPFAM" id="SSF52540">
    <property type="entry name" value="P-loop containing nucleoside triphosphate hydrolases"/>
    <property type="match status" value="1"/>
</dbReference>
<dbReference type="GO" id="GO:0005737">
    <property type="term" value="C:cytoplasm"/>
    <property type="evidence" value="ECO:0007669"/>
    <property type="project" value="TreeGrafter"/>
</dbReference>
<dbReference type="PANTHER" id="PTHR43442:SF3">
    <property type="entry name" value="GLUCONOKINASE-RELATED"/>
    <property type="match status" value="1"/>
</dbReference>
<keyword evidence="5 10" id="KW-0547">Nucleotide-binding</keyword>
<evidence type="ECO:0000256" key="6">
    <source>
        <dbReference type="ARBA" id="ARBA00022777"/>
    </source>
</evidence>
<evidence type="ECO:0000256" key="9">
    <source>
        <dbReference type="ARBA" id="ARBA00048090"/>
    </source>
</evidence>
<comment type="catalytic activity">
    <reaction evidence="9 10">
        <text>D-gluconate + ATP = 6-phospho-D-gluconate + ADP + H(+)</text>
        <dbReference type="Rhea" id="RHEA:19433"/>
        <dbReference type="ChEBI" id="CHEBI:15378"/>
        <dbReference type="ChEBI" id="CHEBI:18391"/>
        <dbReference type="ChEBI" id="CHEBI:30616"/>
        <dbReference type="ChEBI" id="CHEBI:58759"/>
        <dbReference type="ChEBI" id="CHEBI:456216"/>
        <dbReference type="EC" id="2.7.1.12"/>
    </reaction>
</comment>
<dbReference type="EMBL" id="JAEINH010000001">
    <property type="protein sequence ID" value="MBI9113578.1"/>
    <property type="molecule type" value="Genomic_DNA"/>
</dbReference>
<evidence type="ECO:0000256" key="10">
    <source>
        <dbReference type="RuleBase" id="RU363066"/>
    </source>
</evidence>
<evidence type="ECO:0000256" key="2">
    <source>
        <dbReference type="ARBA" id="ARBA00008420"/>
    </source>
</evidence>
<comment type="pathway">
    <text evidence="1">Carbohydrate acid metabolism.</text>
</comment>
<evidence type="ECO:0000256" key="1">
    <source>
        <dbReference type="ARBA" id="ARBA00004761"/>
    </source>
</evidence>
<dbReference type="GO" id="GO:0046316">
    <property type="term" value="F:gluconokinase activity"/>
    <property type="evidence" value="ECO:0007669"/>
    <property type="project" value="UniProtKB-EC"/>
</dbReference>
<name>A0A934M8H4_9MICO</name>
<evidence type="ECO:0000256" key="4">
    <source>
        <dbReference type="ARBA" id="ARBA00022679"/>
    </source>
</evidence>
<protein>
    <recommendedName>
        <fullName evidence="3 10">Gluconokinase</fullName>
        <ecNumber evidence="3 10">2.7.1.12</ecNumber>
    </recommendedName>
</protein>
<dbReference type="GO" id="GO:0005524">
    <property type="term" value="F:ATP binding"/>
    <property type="evidence" value="ECO:0007669"/>
    <property type="project" value="UniProtKB-KW"/>
</dbReference>
<evidence type="ECO:0000256" key="5">
    <source>
        <dbReference type="ARBA" id="ARBA00022741"/>
    </source>
</evidence>
<proteinExistence type="inferred from homology"/>
<accession>A0A934M8H4</accession>
<dbReference type="Gene3D" id="3.40.50.300">
    <property type="entry name" value="P-loop containing nucleotide triphosphate hydrolases"/>
    <property type="match status" value="1"/>
</dbReference>
<keyword evidence="7 10" id="KW-0067">ATP-binding</keyword>
<keyword evidence="8" id="KW-0311">Gluconate utilization</keyword>
<dbReference type="InterPro" id="IPR031322">
    <property type="entry name" value="Shikimate/glucono_kinase"/>
</dbReference>
<evidence type="ECO:0000313" key="11">
    <source>
        <dbReference type="EMBL" id="MBI9113578.1"/>
    </source>
</evidence>
<dbReference type="EC" id="2.7.1.12" evidence="3 10"/>
<evidence type="ECO:0000256" key="8">
    <source>
        <dbReference type="ARBA" id="ARBA00023064"/>
    </source>
</evidence>
<dbReference type="GO" id="GO:0019521">
    <property type="term" value="P:D-gluconate metabolic process"/>
    <property type="evidence" value="ECO:0007669"/>
    <property type="project" value="UniProtKB-KW"/>
</dbReference>
<reference evidence="11" key="1">
    <citation type="submission" date="2020-12" db="EMBL/GenBank/DDBJ databases">
        <title>Sanguibacter suaedae sp. nov., isolated from Suaeda aralocaspica.</title>
        <authorList>
            <person name="Ma Q."/>
        </authorList>
    </citation>
    <scope>NUCLEOTIDE SEQUENCE</scope>
    <source>
        <strain evidence="11">YZGR15</strain>
    </source>
</reference>
<dbReference type="InterPro" id="IPR027417">
    <property type="entry name" value="P-loop_NTPase"/>
</dbReference>
<keyword evidence="6 10" id="KW-0418">Kinase</keyword>
<dbReference type="Proteomes" id="UP000602087">
    <property type="component" value="Unassembled WGS sequence"/>
</dbReference>
<gene>
    <name evidence="11" type="ORF">JAV76_00960</name>
</gene>
<sequence>MGVSGSGKSTVGALLAERLGWTFTDADDLHPEANVTKMRAGTPLDDDDRAPWLVAVRDAMSVRAAAGRCGVVACSALRRTYRDVLAGAEGRVRFVHLDVTGEVVASRVEAREDHFMPSTLVASQLDALELLAVNEDGLVVPVLGDADEVAERIVEHLGLRP</sequence>
<keyword evidence="4 10" id="KW-0808">Transferase</keyword>
<comment type="similarity">
    <text evidence="2 10">Belongs to the gluconokinase GntK/GntV family.</text>
</comment>
<dbReference type="Pfam" id="PF01202">
    <property type="entry name" value="SKI"/>
    <property type="match status" value="1"/>
</dbReference>
<dbReference type="PANTHER" id="PTHR43442">
    <property type="entry name" value="GLUCONOKINASE-RELATED"/>
    <property type="match status" value="1"/>
</dbReference>
<dbReference type="NCBIfam" id="TIGR01313">
    <property type="entry name" value="therm_gnt_kin"/>
    <property type="match status" value="1"/>
</dbReference>
<comment type="caution">
    <text evidence="11">The sequence shown here is derived from an EMBL/GenBank/DDBJ whole genome shotgun (WGS) entry which is preliminary data.</text>
</comment>
<organism evidence="11 12">
    <name type="scientific">Sanguibacter suaedae</name>
    <dbReference type="NCBI Taxonomy" id="2795737"/>
    <lineage>
        <taxon>Bacteria</taxon>
        <taxon>Bacillati</taxon>
        <taxon>Actinomycetota</taxon>
        <taxon>Actinomycetes</taxon>
        <taxon>Micrococcales</taxon>
        <taxon>Sanguibacteraceae</taxon>
        <taxon>Sanguibacter</taxon>
    </lineage>
</organism>
<keyword evidence="12" id="KW-1185">Reference proteome</keyword>